<dbReference type="InterPro" id="IPR008928">
    <property type="entry name" value="6-hairpin_glycosidase_sf"/>
</dbReference>
<gene>
    <name evidence="3" type="ORF">SAMN04488242_1892</name>
</gene>
<dbReference type="InterPro" id="IPR012341">
    <property type="entry name" value="6hp_glycosidase-like_sf"/>
</dbReference>
<name>A0A1G9KY99_9ACTN</name>
<dbReference type="GO" id="GO:0016853">
    <property type="term" value="F:isomerase activity"/>
    <property type="evidence" value="ECO:0007669"/>
    <property type="project" value="UniProtKB-KW"/>
</dbReference>
<dbReference type="Proteomes" id="UP000199475">
    <property type="component" value="Unassembled WGS sequence"/>
</dbReference>
<sequence>MINHTWGTDAHLAWLDRYREELLDFYQPHVADPQGGYFWLGGTGQPMPEKGKGLWLAARMTHCFSLAHLLGREGAREIAAHGVRYLTTPPGRDTRYGGWFAAVNEEDRDESKELYGLAHVVLAGSSALTAGIEGSQGLLTEALGLIDAHYWNEADGAALDAMDRTFTVADPYRGLNANMHLTEAYLAAHEATGDPVLLERAIRLAERFVEGQLRSGRPEPHRLVEHFDEQWQPVPGYNRDEPAHPFRPYGSTPGHWLEWSKLAVQIAGLRPDVKWLVPAAEQLFAGALADAWAPNGGFYYTVDWDGSPVISNRFFWPVTEAIGAAHVLRLATGKQEYADWYTRFWDFAQAYLMDHDHGAWHSELDDDLLPTTRTWDGKPDLYHVLQATLYAKLPLEAGLAAHLAR</sequence>
<evidence type="ECO:0000256" key="1">
    <source>
        <dbReference type="ARBA" id="ARBA00008558"/>
    </source>
</evidence>
<dbReference type="Gene3D" id="1.50.10.10">
    <property type="match status" value="1"/>
</dbReference>
<protein>
    <submittedName>
        <fullName evidence="3">Sulfoquinovose isomerase</fullName>
    </submittedName>
</protein>
<dbReference type="STRING" id="686624.SAMN04488242_1892"/>
<evidence type="ECO:0000313" key="3">
    <source>
        <dbReference type="EMBL" id="SDL54708.1"/>
    </source>
</evidence>
<dbReference type="RefSeq" id="WP_093251378.1">
    <property type="nucleotide sequence ID" value="NZ_FNGP01000003.1"/>
</dbReference>
<reference evidence="3 4" key="1">
    <citation type="submission" date="2016-10" db="EMBL/GenBank/DDBJ databases">
        <authorList>
            <person name="de Groot N.N."/>
        </authorList>
    </citation>
    <scope>NUCLEOTIDE SEQUENCE [LARGE SCALE GENOMIC DNA]</scope>
    <source>
        <strain evidence="3 4">CGMCC 1.9159</strain>
    </source>
</reference>
<keyword evidence="2 3" id="KW-0413">Isomerase</keyword>
<accession>A0A1G9KY99</accession>
<dbReference type="GO" id="GO:0005975">
    <property type="term" value="P:carbohydrate metabolic process"/>
    <property type="evidence" value="ECO:0007669"/>
    <property type="project" value="InterPro"/>
</dbReference>
<proteinExistence type="inferred from homology"/>
<organism evidence="3 4">
    <name type="scientific">Tessaracoccus oleiagri</name>
    <dbReference type="NCBI Taxonomy" id="686624"/>
    <lineage>
        <taxon>Bacteria</taxon>
        <taxon>Bacillati</taxon>
        <taxon>Actinomycetota</taxon>
        <taxon>Actinomycetes</taxon>
        <taxon>Propionibacteriales</taxon>
        <taxon>Propionibacteriaceae</taxon>
        <taxon>Tessaracoccus</taxon>
    </lineage>
</organism>
<dbReference type="EMBL" id="FNGP01000003">
    <property type="protein sequence ID" value="SDL54708.1"/>
    <property type="molecule type" value="Genomic_DNA"/>
</dbReference>
<evidence type="ECO:0000313" key="4">
    <source>
        <dbReference type="Proteomes" id="UP000199475"/>
    </source>
</evidence>
<comment type="similarity">
    <text evidence="1">Belongs to the N-acylglucosamine 2-epimerase family.</text>
</comment>
<dbReference type="InterPro" id="IPR010819">
    <property type="entry name" value="AGE/CE"/>
</dbReference>
<dbReference type="PANTHER" id="PTHR15108">
    <property type="entry name" value="N-ACYLGLUCOSAMINE-2-EPIMERASE"/>
    <property type="match status" value="1"/>
</dbReference>
<dbReference type="SUPFAM" id="SSF48208">
    <property type="entry name" value="Six-hairpin glycosidases"/>
    <property type="match status" value="1"/>
</dbReference>
<keyword evidence="4" id="KW-1185">Reference proteome</keyword>
<dbReference type="OrthoDB" id="9806359at2"/>
<dbReference type="Pfam" id="PF07221">
    <property type="entry name" value="GlcNAc_2-epim"/>
    <property type="match status" value="1"/>
</dbReference>
<dbReference type="AlphaFoldDB" id="A0A1G9KY99"/>
<evidence type="ECO:0000256" key="2">
    <source>
        <dbReference type="ARBA" id="ARBA00023235"/>
    </source>
</evidence>